<dbReference type="Proteomes" id="UP000027997">
    <property type="component" value="Unassembled WGS sequence"/>
</dbReference>
<evidence type="ECO:0000313" key="5">
    <source>
        <dbReference type="Proteomes" id="UP000027997"/>
    </source>
</evidence>
<feature type="domain" description="Peptidase M14" evidence="3">
    <location>
        <begin position="1"/>
        <end position="202"/>
    </location>
</feature>
<comment type="caution">
    <text evidence="4">The sequence shown here is derived from an EMBL/GenBank/DDBJ whole genome shotgun (WGS) entry which is preliminary data.</text>
</comment>
<dbReference type="PROSITE" id="PS52035">
    <property type="entry name" value="PEPTIDASE_M14"/>
    <property type="match status" value="1"/>
</dbReference>
<evidence type="ECO:0000256" key="2">
    <source>
        <dbReference type="SAM" id="MobiDB-lite"/>
    </source>
</evidence>
<dbReference type="EMBL" id="JOJP01000001">
    <property type="protein sequence ID" value="KEI69629.1"/>
    <property type="molecule type" value="Genomic_DNA"/>
</dbReference>
<dbReference type="STRING" id="305900.GV64_01730"/>
<feature type="region of interest" description="Disordered" evidence="2">
    <location>
        <begin position="63"/>
        <end position="93"/>
    </location>
</feature>
<dbReference type="Pfam" id="PF00246">
    <property type="entry name" value="Peptidase_M14"/>
    <property type="match status" value="1"/>
</dbReference>
<reference evidence="4" key="1">
    <citation type="submission" date="2014-06" db="EMBL/GenBank/DDBJ databases">
        <title>Whole Genome Sequences of Three Symbiotic Endozoicomonas Bacteria.</title>
        <authorList>
            <person name="Neave M.J."/>
            <person name="Apprill A."/>
            <person name="Voolstra C.R."/>
        </authorList>
    </citation>
    <scope>NUCLEOTIDE SEQUENCE [LARGE SCALE GENOMIC DNA]</scope>
    <source>
        <strain evidence="4">DSM 22380</strain>
    </source>
</reference>
<evidence type="ECO:0000259" key="3">
    <source>
        <dbReference type="PROSITE" id="PS52035"/>
    </source>
</evidence>
<dbReference type="InterPro" id="IPR000834">
    <property type="entry name" value="Peptidase_M14"/>
</dbReference>
<comment type="similarity">
    <text evidence="1">Belongs to the peptidase M14 family.</text>
</comment>
<dbReference type="GO" id="GO:0008270">
    <property type="term" value="F:zinc ion binding"/>
    <property type="evidence" value="ECO:0007669"/>
    <property type="project" value="InterPro"/>
</dbReference>
<accession>A0A081K653</accession>
<dbReference type="GO" id="GO:0006508">
    <property type="term" value="P:proteolysis"/>
    <property type="evidence" value="ECO:0007669"/>
    <property type="project" value="InterPro"/>
</dbReference>
<feature type="active site" description="Proton donor/acceptor" evidence="1">
    <location>
        <position position="174"/>
    </location>
</feature>
<dbReference type="SUPFAM" id="SSF53187">
    <property type="entry name" value="Zn-dependent exopeptidases"/>
    <property type="match status" value="1"/>
</dbReference>
<protein>
    <recommendedName>
        <fullName evidence="3">Peptidase M14 domain-containing protein</fullName>
    </recommendedName>
</protein>
<keyword evidence="5" id="KW-1185">Reference proteome</keyword>
<dbReference type="AlphaFoldDB" id="A0A081K653"/>
<dbReference type="eggNOG" id="COG2866">
    <property type="taxonomic scope" value="Bacteria"/>
</dbReference>
<organism evidence="4 5">
    <name type="scientific">Endozoicomonas elysicola</name>
    <dbReference type="NCBI Taxonomy" id="305900"/>
    <lineage>
        <taxon>Bacteria</taxon>
        <taxon>Pseudomonadati</taxon>
        <taxon>Pseudomonadota</taxon>
        <taxon>Gammaproteobacteria</taxon>
        <taxon>Oceanospirillales</taxon>
        <taxon>Endozoicomonadaceae</taxon>
        <taxon>Endozoicomonas</taxon>
    </lineage>
</organism>
<proteinExistence type="inferred from homology"/>
<evidence type="ECO:0000256" key="1">
    <source>
        <dbReference type="PROSITE-ProRule" id="PRU01379"/>
    </source>
</evidence>
<name>A0A081K653_9GAMM</name>
<sequence length="208" mass="23609">MSRQPSDNRFCYLIAGTHGDEPESVYVLEQLMHWFKDHKISFPMVIIPALNPDGFADGTRVNSNGVDLNRNLPASNWTRQQRDEKYSPGQHPASEPENQFLISLFEQYPPGFILSFHSWKPMLNSNGSCEEILQLLHQENAYPIVRDDIEGHPTPGSLGSYASEKLGIPVLTYECPVMNEKQTLHSIWQESENALVKLMQSGLIEKLL</sequence>
<dbReference type="Gene3D" id="3.40.630.10">
    <property type="entry name" value="Zn peptidases"/>
    <property type="match status" value="1"/>
</dbReference>
<gene>
    <name evidence="4" type="ORF">GV64_01730</name>
</gene>
<dbReference type="GO" id="GO:0004181">
    <property type="term" value="F:metallocarboxypeptidase activity"/>
    <property type="evidence" value="ECO:0007669"/>
    <property type="project" value="InterPro"/>
</dbReference>
<evidence type="ECO:0000313" key="4">
    <source>
        <dbReference type="EMBL" id="KEI69629.1"/>
    </source>
</evidence>
<feature type="compositionally biased region" description="Polar residues" evidence="2">
    <location>
        <begin position="63"/>
        <end position="79"/>
    </location>
</feature>